<dbReference type="Pfam" id="PF20582">
    <property type="entry name" value="UPF0758_N"/>
    <property type="match status" value="1"/>
</dbReference>
<dbReference type="AlphaFoldDB" id="A0A0G0XD98"/>
<comment type="caution">
    <text evidence="2">The sequence shown here is derived from an EMBL/GenBank/DDBJ whole genome shotgun (WGS) entry which is preliminary data.</text>
</comment>
<sequence>MRVKDLPLFKRPREKLFEKGPQALKDYELLAILLRTGYEGKSATSSERL</sequence>
<dbReference type="PATRIC" id="fig|1618474.3.peg.213"/>
<organism evidence="2 3">
    <name type="scientific">Candidatus Roizmanbacteria bacterium GW2011_GWA1_41_13</name>
    <dbReference type="NCBI Taxonomy" id="1618474"/>
    <lineage>
        <taxon>Bacteria</taxon>
        <taxon>Candidatus Roizmaniibacteriota</taxon>
    </lineage>
</organism>
<reference evidence="2 3" key="1">
    <citation type="journal article" date="2015" name="Nature">
        <title>rRNA introns, odd ribosomes, and small enigmatic genomes across a large radiation of phyla.</title>
        <authorList>
            <person name="Brown C.T."/>
            <person name="Hug L.A."/>
            <person name="Thomas B.C."/>
            <person name="Sharon I."/>
            <person name="Castelle C.J."/>
            <person name="Singh A."/>
            <person name="Wilkins M.J."/>
            <person name="Williams K.H."/>
            <person name="Banfield J.F."/>
        </authorList>
    </citation>
    <scope>NUCLEOTIDE SEQUENCE [LARGE SCALE GENOMIC DNA]</scope>
</reference>
<evidence type="ECO:0000313" key="3">
    <source>
        <dbReference type="Proteomes" id="UP000034961"/>
    </source>
</evidence>
<name>A0A0G0XD98_9BACT</name>
<dbReference type="EMBL" id="LCAN01000004">
    <property type="protein sequence ID" value="KKR94740.1"/>
    <property type="molecule type" value="Genomic_DNA"/>
</dbReference>
<evidence type="ECO:0000259" key="1">
    <source>
        <dbReference type="Pfam" id="PF20582"/>
    </source>
</evidence>
<protein>
    <submittedName>
        <fullName evidence="2">Repair protein RadC protein</fullName>
    </submittedName>
</protein>
<accession>A0A0G0XD98</accession>
<dbReference type="InterPro" id="IPR046778">
    <property type="entry name" value="UPF0758_N"/>
</dbReference>
<gene>
    <name evidence="2" type="ORF">UU41_C0004G0040</name>
</gene>
<dbReference type="Proteomes" id="UP000034961">
    <property type="component" value="Unassembled WGS sequence"/>
</dbReference>
<feature type="domain" description="UPF0758" evidence="1">
    <location>
        <begin position="3"/>
        <end position="45"/>
    </location>
</feature>
<proteinExistence type="predicted"/>
<evidence type="ECO:0000313" key="2">
    <source>
        <dbReference type="EMBL" id="KKR94740.1"/>
    </source>
</evidence>